<feature type="domain" description="C2H2-type" evidence="3">
    <location>
        <begin position="173"/>
        <end position="196"/>
    </location>
</feature>
<keyword evidence="5" id="KW-1185">Reference proteome</keyword>
<organism evidence="4 5">
    <name type="scientific">Lunasporangiospora selenospora</name>
    <dbReference type="NCBI Taxonomy" id="979761"/>
    <lineage>
        <taxon>Eukaryota</taxon>
        <taxon>Fungi</taxon>
        <taxon>Fungi incertae sedis</taxon>
        <taxon>Mucoromycota</taxon>
        <taxon>Mortierellomycotina</taxon>
        <taxon>Mortierellomycetes</taxon>
        <taxon>Mortierellales</taxon>
        <taxon>Mortierellaceae</taxon>
        <taxon>Lunasporangiospora</taxon>
    </lineage>
</organism>
<dbReference type="SUPFAM" id="SSF57667">
    <property type="entry name" value="beta-beta-alpha zinc fingers"/>
    <property type="match status" value="1"/>
</dbReference>
<proteinExistence type="predicted"/>
<feature type="region of interest" description="Disordered" evidence="2">
    <location>
        <begin position="123"/>
        <end position="163"/>
    </location>
</feature>
<sequence length="201" mass="22427">MREMHIESSLTGQLSTLIQKNGFLCQKIENLQRINTDLEYKFSITTSELERARREFAELQAKYELRNANYADLKAVCYQLDAQLSKKNGTSPDESLMARIETASADRKKRRLSVDLADGVESDTGFSPYDDNDTASTPHIAPHNPRPVATATASAARGSSPPTVGHSQSTWTCLWKNCNQVFNALDWLVSHVEEQHIGLGK</sequence>
<gene>
    <name evidence="4" type="ORF">BGW38_008545</name>
</gene>
<dbReference type="Proteomes" id="UP000780801">
    <property type="component" value="Unassembled WGS sequence"/>
</dbReference>
<protein>
    <recommendedName>
        <fullName evidence="3">C2H2-type domain-containing protein</fullName>
    </recommendedName>
</protein>
<feature type="non-terminal residue" evidence="4">
    <location>
        <position position="201"/>
    </location>
</feature>
<feature type="compositionally biased region" description="Low complexity" evidence="2">
    <location>
        <begin position="146"/>
        <end position="163"/>
    </location>
</feature>
<dbReference type="InterPro" id="IPR013087">
    <property type="entry name" value="Znf_C2H2_type"/>
</dbReference>
<accession>A0A9P6K9H3</accession>
<evidence type="ECO:0000259" key="3">
    <source>
        <dbReference type="PROSITE" id="PS00028"/>
    </source>
</evidence>
<evidence type="ECO:0000256" key="2">
    <source>
        <dbReference type="SAM" id="MobiDB-lite"/>
    </source>
</evidence>
<dbReference type="OrthoDB" id="654211at2759"/>
<evidence type="ECO:0000313" key="5">
    <source>
        <dbReference type="Proteomes" id="UP000780801"/>
    </source>
</evidence>
<evidence type="ECO:0000256" key="1">
    <source>
        <dbReference type="SAM" id="Coils"/>
    </source>
</evidence>
<dbReference type="AlphaFoldDB" id="A0A9P6K9H3"/>
<dbReference type="Gene3D" id="3.30.160.60">
    <property type="entry name" value="Classic Zinc Finger"/>
    <property type="match status" value="1"/>
</dbReference>
<comment type="caution">
    <text evidence="4">The sequence shown here is derived from an EMBL/GenBank/DDBJ whole genome shotgun (WGS) entry which is preliminary data.</text>
</comment>
<keyword evidence="1" id="KW-0175">Coiled coil</keyword>
<dbReference type="EMBL" id="JAABOA010005917">
    <property type="protein sequence ID" value="KAF9572225.1"/>
    <property type="molecule type" value="Genomic_DNA"/>
</dbReference>
<feature type="coiled-coil region" evidence="1">
    <location>
        <begin position="42"/>
        <end position="69"/>
    </location>
</feature>
<reference evidence="4" key="1">
    <citation type="journal article" date="2020" name="Fungal Divers.">
        <title>Resolving the Mortierellaceae phylogeny through synthesis of multi-gene phylogenetics and phylogenomics.</title>
        <authorList>
            <person name="Vandepol N."/>
            <person name="Liber J."/>
            <person name="Desiro A."/>
            <person name="Na H."/>
            <person name="Kennedy M."/>
            <person name="Barry K."/>
            <person name="Grigoriev I.V."/>
            <person name="Miller A.N."/>
            <person name="O'Donnell K."/>
            <person name="Stajich J.E."/>
            <person name="Bonito G."/>
        </authorList>
    </citation>
    <scope>NUCLEOTIDE SEQUENCE</scope>
    <source>
        <strain evidence="4">KOD1015</strain>
    </source>
</reference>
<evidence type="ECO:0000313" key="4">
    <source>
        <dbReference type="EMBL" id="KAF9572225.1"/>
    </source>
</evidence>
<dbReference type="InterPro" id="IPR036236">
    <property type="entry name" value="Znf_C2H2_sf"/>
</dbReference>
<dbReference type="PROSITE" id="PS00028">
    <property type="entry name" value="ZINC_FINGER_C2H2_1"/>
    <property type="match status" value="1"/>
</dbReference>
<name>A0A9P6K9H3_9FUNG</name>